<dbReference type="InterPro" id="IPR026461">
    <property type="entry name" value="Trfase_2_rSAM/seldom_assoc"/>
</dbReference>
<evidence type="ECO:0000259" key="6">
    <source>
        <dbReference type="Pfam" id="PF00535"/>
    </source>
</evidence>
<keyword evidence="2" id="KW-1003">Cell membrane</keyword>
<dbReference type="PANTHER" id="PTHR43646:SF2">
    <property type="entry name" value="GLYCOSYLTRANSFERASE 2-LIKE DOMAIN-CONTAINING PROTEIN"/>
    <property type="match status" value="1"/>
</dbReference>
<reference evidence="8" key="1">
    <citation type="journal article" date="2019" name="Int. J. Syst. Evol. Microbiol.">
        <title>The Global Catalogue of Microorganisms (GCM) 10K type strain sequencing project: providing services to taxonomists for standard genome sequencing and annotation.</title>
        <authorList>
            <consortium name="The Broad Institute Genomics Platform"/>
            <consortium name="The Broad Institute Genome Sequencing Center for Infectious Disease"/>
            <person name="Wu L."/>
            <person name="Ma J."/>
        </authorList>
    </citation>
    <scope>NUCLEOTIDE SEQUENCE [LARGE SCALE GENOMIC DNA]</scope>
    <source>
        <strain evidence="8">JCM 17304</strain>
    </source>
</reference>
<dbReference type="Pfam" id="PF00535">
    <property type="entry name" value="Glycos_transf_2"/>
    <property type="match status" value="1"/>
</dbReference>
<dbReference type="CDD" id="cd02522">
    <property type="entry name" value="GT_2_like_a"/>
    <property type="match status" value="1"/>
</dbReference>
<protein>
    <submittedName>
        <fullName evidence="7">TIGR04283 family arsenosugar biosynthesis glycosyltransferase</fullName>
    </submittedName>
</protein>
<keyword evidence="4" id="KW-0808">Transferase</keyword>
<comment type="caution">
    <text evidence="7">The sequence shown here is derived from an EMBL/GenBank/DDBJ whole genome shotgun (WGS) entry which is preliminary data.</text>
</comment>
<evidence type="ECO:0000256" key="4">
    <source>
        <dbReference type="ARBA" id="ARBA00022679"/>
    </source>
</evidence>
<keyword evidence="5" id="KW-0472">Membrane</keyword>
<sequence>MKSDEPQIYPLPPVLSIIVPMLNEIEQLPELMAHLLQWQRRGHEVLLIDGGSSDNSASVAKALGFKVFHSHCGRAIQMNAGAARAKGSALVFLHADTRMPLDADLQIIEALKKRSWGRFDIQLSGDRWMLRVIAFLMNLRSRISGIATGDQAIFIDRTTFFATGGFPEQPLLEDIEISKRLKRRGRPQCLQSRVTSSGRRWIAFGVWPTICLMWRIRWAYWRGTSADQLAKEYQ</sequence>
<keyword evidence="8" id="KW-1185">Reference proteome</keyword>
<organism evidence="7 8">
    <name type="scientific">Zhongshania borealis</name>
    <dbReference type="NCBI Taxonomy" id="889488"/>
    <lineage>
        <taxon>Bacteria</taxon>
        <taxon>Pseudomonadati</taxon>
        <taxon>Pseudomonadota</taxon>
        <taxon>Gammaproteobacteria</taxon>
        <taxon>Cellvibrionales</taxon>
        <taxon>Spongiibacteraceae</taxon>
        <taxon>Zhongshania</taxon>
    </lineage>
</organism>
<comment type="subcellular location">
    <subcellularLocation>
        <location evidence="1">Cell membrane</location>
    </subcellularLocation>
</comment>
<dbReference type="InterPro" id="IPR001173">
    <property type="entry name" value="Glyco_trans_2-like"/>
</dbReference>
<dbReference type="Proteomes" id="UP001500392">
    <property type="component" value="Unassembled WGS sequence"/>
</dbReference>
<evidence type="ECO:0000256" key="3">
    <source>
        <dbReference type="ARBA" id="ARBA00022676"/>
    </source>
</evidence>
<dbReference type="InterPro" id="IPR029044">
    <property type="entry name" value="Nucleotide-diphossugar_trans"/>
</dbReference>
<dbReference type="SUPFAM" id="SSF53448">
    <property type="entry name" value="Nucleotide-diphospho-sugar transferases"/>
    <property type="match status" value="1"/>
</dbReference>
<dbReference type="RefSeq" id="WP_344936466.1">
    <property type="nucleotide sequence ID" value="NZ_BAABDM010000004.1"/>
</dbReference>
<keyword evidence="3" id="KW-0328">Glycosyltransferase</keyword>
<dbReference type="NCBIfam" id="TIGR04283">
    <property type="entry name" value="glyco_like_mftF"/>
    <property type="match status" value="1"/>
</dbReference>
<accession>A0ABP7WXP1</accession>
<evidence type="ECO:0000256" key="1">
    <source>
        <dbReference type="ARBA" id="ARBA00004236"/>
    </source>
</evidence>
<evidence type="ECO:0000256" key="2">
    <source>
        <dbReference type="ARBA" id="ARBA00022475"/>
    </source>
</evidence>
<dbReference type="Gene3D" id="3.90.550.10">
    <property type="entry name" value="Spore Coat Polysaccharide Biosynthesis Protein SpsA, Chain A"/>
    <property type="match status" value="1"/>
</dbReference>
<feature type="domain" description="Glycosyltransferase 2-like" evidence="6">
    <location>
        <begin position="16"/>
        <end position="121"/>
    </location>
</feature>
<evidence type="ECO:0000313" key="7">
    <source>
        <dbReference type="EMBL" id="GAA4098877.1"/>
    </source>
</evidence>
<evidence type="ECO:0000313" key="8">
    <source>
        <dbReference type="Proteomes" id="UP001500392"/>
    </source>
</evidence>
<gene>
    <name evidence="7" type="ORF">GCM10022414_24940</name>
</gene>
<dbReference type="PANTHER" id="PTHR43646">
    <property type="entry name" value="GLYCOSYLTRANSFERASE"/>
    <property type="match status" value="1"/>
</dbReference>
<proteinExistence type="predicted"/>
<name>A0ABP7WXP1_9GAMM</name>
<dbReference type="EMBL" id="BAABDM010000004">
    <property type="protein sequence ID" value="GAA4098877.1"/>
    <property type="molecule type" value="Genomic_DNA"/>
</dbReference>
<evidence type="ECO:0000256" key="5">
    <source>
        <dbReference type="ARBA" id="ARBA00023136"/>
    </source>
</evidence>